<evidence type="ECO:0000313" key="2">
    <source>
        <dbReference type="EMBL" id="SUN37232.1"/>
    </source>
</evidence>
<sequence length="112" mass="11664">MSKKKNRKKALKLQMKRQGLIKGQAAQETAAVKPAAPKKPAQTKAQVKSAPKAEATDVFAGLSAAKQASLEEAGFKSQADFAKASEKDVLAVKGIGPAAITSLKENGVVFAD</sequence>
<dbReference type="AlphaFoldDB" id="A0A380JG19"/>
<feature type="region of interest" description="Disordered" evidence="1">
    <location>
        <begin position="16"/>
        <end position="50"/>
    </location>
</feature>
<dbReference type="GO" id="GO:0000166">
    <property type="term" value="F:nucleotide binding"/>
    <property type="evidence" value="ECO:0007669"/>
    <property type="project" value="InterPro"/>
</dbReference>
<dbReference type="RefSeq" id="WP_002962117.1">
    <property type="nucleotide sequence ID" value="NZ_UHFA01000002.1"/>
</dbReference>
<evidence type="ECO:0000256" key="1">
    <source>
        <dbReference type="SAM" id="MobiDB-lite"/>
    </source>
</evidence>
<protein>
    <submittedName>
        <fullName evidence="2">Cytoplasmic protein</fullName>
    </submittedName>
</protein>
<keyword evidence="3" id="KW-1185">Reference proteome</keyword>
<organism evidence="2 3">
    <name type="scientific">Streptococcus downei MFe28</name>
    <dbReference type="NCBI Taxonomy" id="764290"/>
    <lineage>
        <taxon>Bacteria</taxon>
        <taxon>Bacillati</taxon>
        <taxon>Bacillota</taxon>
        <taxon>Bacilli</taxon>
        <taxon>Lactobacillales</taxon>
        <taxon>Streptococcaceae</taxon>
        <taxon>Streptococcus</taxon>
    </lineage>
</organism>
<dbReference type="SUPFAM" id="SSF47794">
    <property type="entry name" value="Rad51 N-terminal domain-like"/>
    <property type="match status" value="1"/>
</dbReference>
<dbReference type="Proteomes" id="UP000254082">
    <property type="component" value="Unassembled WGS sequence"/>
</dbReference>
<dbReference type="InterPro" id="IPR010995">
    <property type="entry name" value="DNA_repair_Rad51/TF_NusA_a-hlx"/>
</dbReference>
<accession>A0A380JG19</accession>
<dbReference type="Gene3D" id="1.10.150.20">
    <property type="entry name" value="5' to 3' exonuclease, C-terminal subdomain"/>
    <property type="match status" value="1"/>
</dbReference>
<proteinExistence type="predicted"/>
<dbReference type="GeneID" id="93924451"/>
<name>A0A380JG19_STRDO</name>
<feature type="compositionally biased region" description="Low complexity" evidence="1">
    <location>
        <begin position="29"/>
        <end position="48"/>
    </location>
</feature>
<dbReference type="EMBL" id="UHFA01000002">
    <property type="protein sequence ID" value="SUN37232.1"/>
    <property type="molecule type" value="Genomic_DNA"/>
</dbReference>
<gene>
    <name evidence="2" type="ORF">NCTC11391_01997</name>
</gene>
<evidence type="ECO:0000313" key="3">
    <source>
        <dbReference type="Proteomes" id="UP000254082"/>
    </source>
</evidence>
<dbReference type="OrthoDB" id="2237320at2"/>
<reference evidence="2 3" key="1">
    <citation type="submission" date="2018-06" db="EMBL/GenBank/DDBJ databases">
        <authorList>
            <consortium name="Pathogen Informatics"/>
            <person name="Doyle S."/>
        </authorList>
    </citation>
    <scope>NUCLEOTIDE SEQUENCE [LARGE SCALE GENOMIC DNA]</scope>
    <source>
        <strain evidence="3">NCTC 11391</strain>
    </source>
</reference>